<proteinExistence type="predicted"/>
<keyword evidence="1" id="KW-0732">Signal</keyword>
<feature type="signal peptide" evidence="1">
    <location>
        <begin position="1"/>
        <end position="23"/>
    </location>
</feature>
<organism evidence="2 3">
    <name type="scientific">Mycolicibacterium fluoranthenivorans</name>
    <dbReference type="NCBI Taxonomy" id="258505"/>
    <lineage>
        <taxon>Bacteria</taxon>
        <taxon>Bacillati</taxon>
        <taxon>Actinomycetota</taxon>
        <taxon>Actinomycetes</taxon>
        <taxon>Mycobacteriales</taxon>
        <taxon>Mycobacteriaceae</taxon>
        <taxon>Mycolicibacterium</taxon>
    </lineage>
</organism>
<dbReference type="STRING" id="1502745.SAMN02799620_01417"/>
<protein>
    <recommendedName>
        <fullName evidence="4">Secreted protein</fullName>
    </recommendedName>
</protein>
<evidence type="ECO:0008006" key="4">
    <source>
        <dbReference type="Google" id="ProtNLM"/>
    </source>
</evidence>
<gene>
    <name evidence="2" type="ORF">SAMN02799620_01417</name>
</gene>
<dbReference type="EMBL" id="FMUB01000002">
    <property type="protein sequence ID" value="SCX09250.1"/>
    <property type="molecule type" value="Genomic_DNA"/>
</dbReference>
<evidence type="ECO:0000256" key="1">
    <source>
        <dbReference type="SAM" id="SignalP"/>
    </source>
</evidence>
<dbReference type="Proteomes" id="UP000199707">
    <property type="component" value="Unassembled WGS sequence"/>
</dbReference>
<accession>A0A1G4VN31</accession>
<dbReference type="AlphaFoldDB" id="A0A1G4VN31"/>
<evidence type="ECO:0000313" key="2">
    <source>
        <dbReference type="EMBL" id="SCX09250.1"/>
    </source>
</evidence>
<evidence type="ECO:0000313" key="3">
    <source>
        <dbReference type="Proteomes" id="UP000199707"/>
    </source>
</evidence>
<reference evidence="3" key="1">
    <citation type="submission" date="2016-10" db="EMBL/GenBank/DDBJ databases">
        <authorList>
            <person name="Varghese N."/>
            <person name="Submissions S."/>
        </authorList>
    </citation>
    <scope>NUCLEOTIDE SEQUENCE [LARGE SCALE GENOMIC DNA]</scope>
    <source>
        <strain evidence="3">UNC267MFSha1.1M11</strain>
    </source>
</reference>
<feature type="chain" id="PRO_5038969057" description="Secreted protein" evidence="1">
    <location>
        <begin position="24"/>
        <end position="167"/>
    </location>
</feature>
<name>A0A1G4VN31_9MYCO</name>
<dbReference type="RefSeq" id="WP_090354865.1">
    <property type="nucleotide sequence ID" value="NZ_FMUB01000002.1"/>
</dbReference>
<sequence length="167" mass="17391">MIRLLALPAAALAVFGASALATAEPQAGTPVFAIGKCYDPDKTVLTQPATFDYNCDGTGVLQDMVWATWGPDGARGTGTDSSVECQPNCAQGTRLVNPVVVHAWNPQPAKDAACPADVRYFGDLTIAYPQGVPPWITPGAQWSPGTDFVTIDGLPAVHFSGLSPMCG</sequence>